<accession>A0A6J4V6D0</accession>
<organism evidence="2">
    <name type="scientific">uncultured Thermomicrobiales bacterium</name>
    <dbReference type="NCBI Taxonomy" id="1645740"/>
    <lineage>
        <taxon>Bacteria</taxon>
        <taxon>Pseudomonadati</taxon>
        <taxon>Thermomicrobiota</taxon>
        <taxon>Thermomicrobia</taxon>
        <taxon>Thermomicrobiales</taxon>
        <taxon>environmental samples</taxon>
    </lineage>
</organism>
<name>A0A6J4V6D0_9BACT</name>
<dbReference type="EMBL" id="CADCWN010000149">
    <property type="protein sequence ID" value="CAA9570290.1"/>
    <property type="molecule type" value="Genomic_DNA"/>
</dbReference>
<proteinExistence type="predicted"/>
<protein>
    <submittedName>
        <fullName evidence="2">Uncharacterized protein</fullName>
    </submittedName>
</protein>
<sequence>MGSDIFPAPHPPPGICRTPRTTGVEGKPDEAIAARHAEGRNWLGG</sequence>
<evidence type="ECO:0000256" key="1">
    <source>
        <dbReference type="SAM" id="MobiDB-lite"/>
    </source>
</evidence>
<evidence type="ECO:0000313" key="2">
    <source>
        <dbReference type="EMBL" id="CAA9570290.1"/>
    </source>
</evidence>
<feature type="region of interest" description="Disordered" evidence="1">
    <location>
        <begin position="1"/>
        <end position="26"/>
    </location>
</feature>
<dbReference type="AlphaFoldDB" id="A0A6J4V6D0"/>
<reference evidence="2" key="1">
    <citation type="submission" date="2020-02" db="EMBL/GenBank/DDBJ databases">
        <authorList>
            <person name="Meier V. D."/>
        </authorList>
    </citation>
    <scope>NUCLEOTIDE SEQUENCE</scope>
    <source>
        <strain evidence="2">AVDCRST_MAG18</strain>
    </source>
</reference>
<gene>
    <name evidence="2" type="ORF">AVDCRST_MAG18-1904</name>
</gene>